<feature type="domain" description="SbsA Ig-like" evidence="4">
    <location>
        <begin position="41"/>
        <end position="140"/>
    </location>
</feature>
<dbReference type="eggNOG" id="COG4704">
    <property type="taxonomic scope" value="Bacteria"/>
</dbReference>
<dbReference type="Gene3D" id="2.60.40.1120">
    <property type="entry name" value="Carboxypeptidase-like, regulatory domain"/>
    <property type="match status" value="1"/>
</dbReference>
<evidence type="ECO:0000313" key="5">
    <source>
        <dbReference type="EMBL" id="GAK35220.1"/>
    </source>
</evidence>
<dbReference type="EMBL" id="BAJS01000001">
    <property type="protein sequence ID" value="GAK35220.1"/>
    <property type="molecule type" value="Genomic_DNA"/>
</dbReference>
<accession>A0A069CYK4</accession>
<name>A0A069CYK4_9BACE</name>
<reference evidence="5 6" key="1">
    <citation type="journal article" date="2015" name="Microbes Environ.">
        <title>Distribution and evolution of nitrogen fixation genes in the phylum bacteroidetes.</title>
        <authorList>
            <person name="Inoue J."/>
            <person name="Oshima K."/>
            <person name="Suda W."/>
            <person name="Sakamoto M."/>
            <person name="Iino T."/>
            <person name="Noda S."/>
            <person name="Hongoh Y."/>
            <person name="Hattori M."/>
            <person name="Ohkuma M."/>
        </authorList>
    </citation>
    <scope>NUCLEOTIDE SEQUENCE [LARGE SCALE GENOMIC DNA]</scope>
    <source>
        <strain evidence="5 6">JCM 15093</strain>
    </source>
</reference>
<keyword evidence="6" id="KW-1185">Reference proteome</keyword>
<proteinExistence type="predicted"/>
<dbReference type="AlphaFoldDB" id="A0A069CYK4"/>
<dbReference type="Proteomes" id="UP000027601">
    <property type="component" value="Unassembled WGS sequence"/>
</dbReference>
<evidence type="ECO:0000259" key="4">
    <source>
        <dbReference type="Pfam" id="PF13205"/>
    </source>
</evidence>
<feature type="compositionally biased region" description="Basic and acidic residues" evidence="2">
    <location>
        <begin position="608"/>
        <end position="622"/>
    </location>
</feature>
<feature type="region of interest" description="Disordered" evidence="2">
    <location>
        <begin position="373"/>
        <end position="397"/>
    </location>
</feature>
<sequence>MLNGKYHNTKRFARYALAATAMVGVFYSCANVGRPEGGPIDETPPKVIGSTPQAGALNNKRTKILIEFDEFVKLEKANEKVVVSPPQVQQPEIKTTGKKVSINLLDSLKANTTYTIDFSDAIVDNNEGNPLGNFAFTFSTGSAIDSMVVSGTVLDASNLEPVKGILVGLHANLQDSAFVKQPFDRVARTDSRGHFSIRGIAPGKYRIYALQDADQNFIYSQKSEVLAFNDSLVIPGFEERLRNDTTWKDSLTIDTIVPRKYTHYLPDNLILRTFKEELFSQYLAKSERTLDRKFSLYFVAKADTLPILKGLNFDEKDAFLIEKNHKNDTIHYWVKDSLIYKKDTLSMSLSYLYTDTLNQLVPRTDTLNLIVKKAKGAPDDRQPEKKKKKGKENEPEPTRFIAVTPTIPASMNVYDSISFVFDEPLDHYIGGAIHLKQKVDSLWKEAPFAFAPDSVELRRYNLFSNWEPGTEYELEVDSMAFVGLYGLHSNKIKQNFKVRSLEEYGAIYFNVSGIKTAAFVELLDGQDKVVRKLPVLNGQADFYYLNPGKYTARLIEDTNGNYKWDTGNYEKKLQPEMVYYYPQLVELKALWELEQDWNVLSKPLDKQKLDELKKQKPDEDKKKKNNAANKQNSSSRRSY</sequence>
<gene>
    <name evidence="5" type="ORF">JCM15093_299</name>
</gene>
<dbReference type="InterPro" id="IPR013784">
    <property type="entry name" value="Carb-bd-like_fold"/>
</dbReference>
<dbReference type="PROSITE" id="PS51257">
    <property type="entry name" value="PROKAR_LIPOPROTEIN"/>
    <property type="match status" value="1"/>
</dbReference>
<comment type="caution">
    <text evidence="5">The sequence shown here is derived from an EMBL/GenBank/DDBJ whole genome shotgun (WGS) entry which is preliminary data.</text>
</comment>
<keyword evidence="1" id="KW-0732">Signal</keyword>
<evidence type="ECO:0000313" key="6">
    <source>
        <dbReference type="Proteomes" id="UP000027601"/>
    </source>
</evidence>
<keyword evidence="3" id="KW-1133">Transmembrane helix</keyword>
<evidence type="ECO:0000256" key="2">
    <source>
        <dbReference type="SAM" id="MobiDB-lite"/>
    </source>
</evidence>
<dbReference type="OrthoDB" id="9809989at2"/>
<dbReference type="RefSeq" id="WP_024995444.1">
    <property type="nucleotide sequence ID" value="NZ_ATZI01000001.1"/>
</dbReference>
<evidence type="ECO:0000256" key="1">
    <source>
        <dbReference type="ARBA" id="ARBA00022729"/>
    </source>
</evidence>
<feature type="region of interest" description="Disordered" evidence="2">
    <location>
        <begin position="608"/>
        <end position="639"/>
    </location>
</feature>
<dbReference type="Pfam" id="PF13205">
    <property type="entry name" value="Big_5"/>
    <property type="match status" value="1"/>
</dbReference>
<dbReference type="InterPro" id="IPR032812">
    <property type="entry name" value="SbsA_Ig"/>
</dbReference>
<dbReference type="STRING" id="1121097.GCA_000428125_00259"/>
<organism evidence="5 6">
    <name type="scientific">Bacteroides graminisolvens DSM 19988 = JCM 15093</name>
    <dbReference type="NCBI Taxonomy" id="1121097"/>
    <lineage>
        <taxon>Bacteria</taxon>
        <taxon>Pseudomonadati</taxon>
        <taxon>Bacteroidota</taxon>
        <taxon>Bacteroidia</taxon>
        <taxon>Bacteroidales</taxon>
        <taxon>Bacteroidaceae</taxon>
        <taxon>Bacteroides</taxon>
    </lineage>
</organism>
<feature type="transmembrane region" description="Helical" evidence="3">
    <location>
        <begin position="12"/>
        <end position="33"/>
    </location>
</feature>
<protein>
    <recommendedName>
        <fullName evidence="4">SbsA Ig-like domain-containing protein</fullName>
    </recommendedName>
</protein>
<dbReference type="GO" id="GO:0030246">
    <property type="term" value="F:carbohydrate binding"/>
    <property type="evidence" value="ECO:0007669"/>
    <property type="project" value="InterPro"/>
</dbReference>
<dbReference type="SUPFAM" id="SSF49452">
    <property type="entry name" value="Starch-binding domain-like"/>
    <property type="match status" value="1"/>
</dbReference>
<evidence type="ECO:0000256" key="3">
    <source>
        <dbReference type="SAM" id="Phobius"/>
    </source>
</evidence>
<keyword evidence="3" id="KW-0472">Membrane</keyword>
<keyword evidence="3" id="KW-0812">Transmembrane</keyword>